<dbReference type="Pfam" id="PF25273">
    <property type="entry name" value="DUF7869"/>
    <property type="match status" value="1"/>
</dbReference>
<sequence length="1402" mass="157869">MTSLHRYRSDVDVHLIGPGTFKGERRELPNSSRTELYFEYVAHCSTTSEVPASFNTFLRVVNRVMGPHVRDGHLHFRKDSEHAKCDTCVRLKKLLRPNRQGAALNDAASQSYSRHLLSQWLDRQAYWSYRSLSQTWFRKMAIGERIAQQSVGTSALCLIQDGMDQAKFKVPRLRQQLSKQYSTLFRPRLHVSATWLHGKRILFAIADEDQRKDSGAQIEQLARGLESVSQEYNMLPYGLMVQQDNTYREGKNRHYLAFHVLLVSLKVLRWSVCSYLRVGHSHEDIDQVFSVQAQLISRHEFNNPEELMQIMDTSGRPRSDAEAMRKARKLDVAKVACETYKLDEVALWKDWVSKLGIRLKGLRKVGQIRISLRKDIDASSYGHCEVKEIPGTVKDEDDVIVIAKQHMLMSNDAVAARQDDDMLYESGDEHERSAGSGLDCGRDDEPESFQASDEESVSSWVEWAFTEHADSKLMESFQGEIVVARFPSWPPEDLPERDGTRSLEGLLLFGDGSQKMLAAATAWISLLLMWRHLPQDSLKTPTMQTMIGSFLQISTMVKAADALSSGLEAMVSRIASQNVASRVQPITTFQFAAILKAFVGPGSCTSFDDCLQAYNGHPTVLSHDRGESGSGSIALDSRKKQGVKNWLERTSAESFDVVQKSCHDVPFLLGPYGESFSFTAMCFLQSKAHLESNPATGEIDAPLPGEPFVEVDWALPMTPPAQCVFFQKVWKSFTRASTGVPLLNKKRYRMTPEELMVHRNLSVLKTRMTPSDAVAMEKDFLNGSHSDFLHFLESRPPRIAMSMLPSMKSKAQQEDQEKQCLIHHEVEVQRQAVTMAQWKFFETALKKDQSALSKIQLVPLQLKAKLHSKAVSQRAQQADGGLKATQGYAEAYVKVTSVSKIDLLMSEVAKMKTQAADSKCTLDEVAILGWCDFNTPWSRTKDNAQALCRGIAALNEASPKMSASVLILPDLARDSNPRGLWDEERQIFEELFSLSQACEARFVECFTRESKKAEVKSNSRRFGMGRLVTSSSMMDENKWLNSELAVYGRVCGVNEMAEGAASMRMKKTLTVDSCTLNLERLYYLSVHTLDNKENVKYAKSRVMRELLDMWLDKRFSFAGLSFNDQAVALTDEELFASLKKEHEEKYQGILKDIVASTAVVDADSATPNAETAAEPSGPEELKRFESLEALEAHDGPFALKCSSETPGIDIIKGKSGAIYLMATDKRKILPKFTLIGGFGTGKYQPVVAEESCDAKQNVMFDWSQGDRTAIQVDMSSLNPESSAFEVMSLYKYLITLEKSKKVTQYELSYCEIQRQVDASGDTFKVQPKNMHSYRTMPDTSKPLTCKSAFYDSATRIADSKALLCIFRYRYDRVHAVTKCQKPYVMTQVACTFEPGVRRRSFL</sequence>
<accession>A0ABP0J1L3</accession>
<comment type="caution">
    <text evidence="3">The sequence shown here is derived from an EMBL/GenBank/DDBJ whole genome shotgun (WGS) entry which is preliminary data.</text>
</comment>
<dbReference type="EMBL" id="CAXAMN010004224">
    <property type="protein sequence ID" value="CAK9008227.1"/>
    <property type="molecule type" value="Genomic_DNA"/>
</dbReference>
<dbReference type="Proteomes" id="UP001642484">
    <property type="component" value="Unassembled WGS sequence"/>
</dbReference>
<proteinExistence type="predicted"/>
<name>A0ABP0J1L3_9DINO</name>
<keyword evidence="4" id="KW-1185">Reference proteome</keyword>
<organism evidence="3 4">
    <name type="scientific">Durusdinium trenchii</name>
    <dbReference type="NCBI Taxonomy" id="1381693"/>
    <lineage>
        <taxon>Eukaryota</taxon>
        <taxon>Sar</taxon>
        <taxon>Alveolata</taxon>
        <taxon>Dinophyceae</taxon>
        <taxon>Suessiales</taxon>
        <taxon>Symbiodiniaceae</taxon>
        <taxon>Durusdinium</taxon>
    </lineage>
</organism>
<dbReference type="InterPro" id="IPR057191">
    <property type="entry name" value="DUF7869"/>
</dbReference>
<feature type="domain" description="DUF7869" evidence="2">
    <location>
        <begin position="188"/>
        <end position="327"/>
    </location>
</feature>
<gene>
    <name evidence="3" type="ORF">CCMP2556_LOCUS9164</name>
</gene>
<protein>
    <recommendedName>
        <fullName evidence="2">DUF7869 domain-containing protein</fullName>
    </recommendedName>
</protein>
<reference evidence="3 4" key="1">
    <citation type="submission" date="2024-02" db="EMBL/GenBank/DDBJ databases">
        <authorList>
            <person name="Chen Y."/>
            <person name="Shah S."/>
            <person name="Dougan E. K."/>
            <person name="Thang M."/>
            <person name="Chan C."/>
        </authorList>
    </citation>
    <scope>NUCLEOTIDE SEQUENCE [LARGE SCALE GENOMIC DNA]</scope>
</reference>
<feature type="compositionally biased region" description="Acidic residues" evidence="1">
    <location>
        <begin position="442"/>
        <end position="455"/>
    </location>
</feature>
<dbReference type="PANTHER" id="PTHR33153">
    <property type="entry name" value="MYND-TYPE DOMAIN-CONTAINING PROTEIN"/>
    <property type="match status" value="1"/>
</dbReference>
<dbReference type="PANTHER" id="PTHR33153:SF3">
    <property type="entry name" value="TRAFFICKING PROTEIN PARTICLE COMPLEX SUBUNIT 11 DOMAIN-CONTAINING PROTEIN"/>
    <property type="match status" value="1"/>
</dbReference>
<evidence type="ECO:0000313" key="4">
    <source>
        <dbReference type="Proteomes" id="UP001642484"/>
    </source>
</evidence>
<feature type="region of interest" description="Disordered" evidence="1">
    <location>
        <begin position="426"/>
        <end position="455"/>
    </location>
</feature>
<evidence type="ECO:0000256" key="1">
    <source>
        <dbReference type="SAM" id="MobiDB-lite"/>
    </source>
</evidence>
<evidence type="ECO:0000313" key="3">
    <source>
        <dbReference type="EMBL" id="CAK9008227.1"/>
    </source>
</evidence>
<evidence type="ECO:0000259" key="2">
    <source>
        <dbReference type="Pfam" id="PF25273"/>
    </source>
</evidence>